<gene>
    <name evidence="1" type="ORF">MJA45_14440</name>
</gene>
<evidence type="ECO:0000313" key="1">
    <source>
        <dbReference type="EMBL" id="WNQ08851.1"/>
    </source>
</evidence>
<protein>
    <submittedName>
        <fullName evidence="1">Uncharacterized protein</fullName>
    </submittedName>
</protein>
<keyword evidence="2" id="KW-1185">Reference proteome</keyword>
<evidence type="ECO:0000313" key="2">
    <source>
        <dbReference type="Proteomes" id="UP001305702"/>
    </source>
</evidence>
<dbReference type="AlphaFoldDB" id="A0AA96LB96"/>
<dbReference type="KEGG" id="paun:MJA45_14440"/>
<organism evidence="1 2">
    <name type="scientific">Paenibacillus aurantius</name>
    <dbReference type="NCBI Taxonomy" id="2918900"/>
    <lineage>
        <taxon>Bacteria</taxon>
        <taxon>Bacillati</taxon>
        <taxon>Bacillota</taxon>
        <taxon>Bacilli</taxon>
        <taxon>Bacillales</taxon>
        <taxon>Paenibacillaceae</taxon>
        <taxon>Paenibacillus</taxon>
    </lineage>
</organism>
<sequence length="148" mass="17314">MTQSIVKLIPIDETFVPRLEDTDQAVSLLKTLFKETIEVNRFEEIEFIDQGSNFEQIVCPVCSKEIDPNWWQEEMNKAYLTKFRNLMTILPCCKANLSLNELGYTWPAGFSKYCIEILNPSETAIIYEHIKELEDLLKTKLKIILSRY</sequence>
<proteinExistence type="predicted"/>
<dbReference type="Proteomes" id="UP001305702">
    <property type="component" value="Chromosome"/>
</dbReference>
<reference evidence="1 2" key="1">
    <citation type="submission" date="2022-02" db="EMBL/GenBank/DDBJ databases">
        <title>Paenibacillus sp. MBLB1776 Whole Genome Shotgun Sequencing.</title>
        <authorList>
            <person name="Hwang C.Y."/>
            <person name="Cho E.-S."/>
            <person name="Seo M.-J."/>
        </authorList>
    </citation>
    <scope>NUCLEOTIDE SEQUENCE [LARGE SCALE GENOMIC DNA]</scope>
    <source>
        <strain evidence="1 2">MBLB1776</strain>
    </source>
</reference>
<dbReference type="EMBL" id="CP130318">
    <property type="protein sequence ID" value="WNQ08851.1"/>
    <property type="molecule type" value="Genomic_DNA"/>
</dbReference>
<dbReference type="RefSeq" id="WP_315602618.1">
    <property type="nucleotide sequence ID" value="NZ_CP130318.1"/>
</dbReference>
<name>A0AA96LB96_9BACL</name>
<accession>A0AA96LB96</accession>